<dbReference type="InterPro" id="IPR014038">
    <property type="entry name" value="EF1B_bsu/dsu_GNE"/>
</dbReference>
<dbReference type="Pfam" id="PF00736">
    <property type="entry name" value="EF1_GNE"/>
    <property type="match status" value="1"/>
</dbReference>
<dbReference type="Gene3D" id="3.30.70.60">
    <property type="match status" value="1"/>
</dbReference>
<feature type="compositionally biased region" description="Acidic residues" evidence="5">
    <location>
        <begin position="156"/>
        <end position="173"/>
    </location>
</feature>
<comment type="similarity">
    <text evidence="1 4">Belongs to the EF-1-beta/EF-1-delta family.</text>
</comment>
<evidence type="ECO:0000256" key="3">
    <source>
        <dbReference type="ARBA" id="ARBA00022917"/>
    </source>
</evidence>
<dbReference type="GO" id="GO:0005829">
    <property type="term" value="C:cytosol"/>
    <property type="evidence" value="ECO:0007669"/>
    <property type="project" value="TreeGrafter"/>
</dbReference>
<feature type="domain" description="Translation elongation factor EF1B beta/delta subunit guanine nucleotide exchange" evidence="7">
    <location>
        <begin position="197"/>
        <end position="283"/>
    </location>
</feature>
<dbReference type="OrthoDB" id="331763at2759"/>
<feature type="signal peptide" evidence="6">
    <location>
        <begin position="1"/>
        <end position="18"/>
    </location>
</feature>
<gene>
    <name evidence="8" type="ORF">SPHA_217</name>
</gene>
<keyword evidence="3 4" id="KW-0648">Protein biosynthesis</keyword>
<dbReference type="GO" id="GO:0005853">
    <property type="term" value="C:eukaryotic translation elongation factor 1 complex"/>
    <property type="evidence" value="ECO:0007669"/>
    <property type="project" value="InterPro"/>
</dbReference>
<dbReference type="PANTHER" id="PTHR11595:SF26">
    <property type="entry name" value="ELONGATION FACTOR 1-DELTA"/>
    <property type="match status" value="1"/>
</dbReference>
<dbReference type="InterPro" id="IPR036219">
    <property type="entry name" value="eEF-1beta-like_sf"/>
</dbReference>
<dbReference type="GO" id="GO:0003746">
    <property type="term" value="F:translation elongation factor activity"/>
    <property type="evidence" value="ECO:0007669"/>
    <property type="project" value="UniProtKB-KW"/>
</dbReference>
<accession>A0A812AJN4</accession>
<feature type="region of interest" description="Disordered" evidence="5">
    <location>
        <begin position="131"/>
        <end position="174"/>
    </location>
</feature>
<dbReference type="CDD" id="cd00292">
    <property type="entry name" value="EF1B"/>
    <property type="match status" value="1"/>
</dbReference>
<dbReference type="Pfam" id="PF10587">
    <property type="entry name" value="EF-1_beta_acid"/>
    <property type="match status" value="1"/>
</dbReference>
<sequence>MLCHTVLFPFHVVAVVLRSNLKMTSPLVYDTVWLQQPRFEEAESVFQNYLIHGKVSDHEDKGSSTLVKDILQIRQHIQTAMNNTVPNADTGNAQIGNALEQRIHRLEQENQELKQTVEELRKMISSLNTQLKTSKNVKENEIMEVDNEPEEKQQADDDDDINLFDDDDDDEEAEKMREERLKAYAEKKAKKPAVIAKSSVTLDIKPWDDETDMKKIEECVRSIEMDGLLWGASKLVPLAFGIKKLSIICVIEDDKVSLDDLEEKIVAFEDHVQSMDIAAFQKI</sequence>
<evidence type="ECO:0000256" key="1">
    <source>
        <dbReference type="ARBA" id="ARBA00007411"/>
    </source>
</evidence>
<reference evidence="8" key="1">
    <citation type="submission" date="2021-01" db="EMBL/GenBank/DDBJ databases">
        <authorList>
            <person name="Li R."/>
            <person name="Bekaert M."/>
        </authorList>
    </citation>
    <scope>NUCLEOTIDE SEQUENCE</scope>
    <source>
        <strain evidence="8">Farmed</strain>
    </source>
</reference>
<keyword evidence="6" id="KW-0732">Signal</keyword>
<dbReference type="EMBL" id="CAHIKZ030000002">
    <property type="protein sequence ID" value="CAE1138332.1"/>
    <property type="molecule type" value="Genomic_DNA"/>
</dbReference>
<evidence type="ECO:0000259" key="7">
    <source>
        <dbReference type="SMART" id="SM00888"/>
    </source>
</evidence>
<keyword evidence="9" id="KW-1185">Reference proteome</keyword>
<protein>
    <submittedName>
        <fullName evidence="8">EEF1D</fullName>
    </submittedName>
</protein>
<evidence type="ECO:0000256" key="4">
    <source>
        <dbReference type="RuleBase" id="RU003791"/>
    </source>
</evidence>
<dbReference type="InterPro" id="IPR001326">
    <property type="entry name" value="Transl_elong_EF1B_B/D_CS"/>
</dbReference>
<comment type="caution">
    <text evidence="8">The sequence shown here is derived from an EMBL/GenBank/DDBJ whole genome shotgun (WGS) entry which is preliminary data.</text>
</comment>
<dbReference type="GO" id="GO:0005085">
    <property type="term" value="F:guanyl-nucleotide exchange factor activity"/>
    <property type="evidence" value="ECO:0007669"/>
    <property type="project" value="TreeGrafter"/>
</dbReference>
<dbReference type="SMART" id="SM00888">
    <property type="entry name" value="EF1_GNE"/>
    <property type="match status" value="1"/>
</dbReference>
<dbReference type="InterPro" id="IPR018940">
    <property type="entry name" value="EF-1_beta_acid_region_euk"/>
</dbReference>
<evidence type="ECO:0000256" key="2">
    <source>
        <dbReference type="ARBA" id="ARBA00022768"/>
    </source>
</evidence>
<proteinExistence type="inferred from homology"/>
<name>A0A812AJN4_ACAPH</name>
<dbReference type="PANTHER" id="PTHR11595">
    <property type="entry name" value="EF-HAND AND COILED-COIL DOMAIN-CONTAINING FAMILY MEMBER"/>
    <property type="match status" value="1"/>
</dbReference>
<dbReference type="InterPro" id="IPR049720">
    <property type="entry name" value="EF1B_bsu/dsu"/>
</dbReference>
<dbReference type="Proteomes" id="UP000597762">
    <property type="component" value="Unassembled WGS sequence"/>
</dbReference>
<evidence type="ECO:0000256" key="5">
    <source>
        <dbReference type="SAM" id="MobiDB-lite"/>
    </source>
</evidence>
<dbReference type="SUPFAM" id="SSF54984">
    <property type="entry name" value="eEF-1beta-like"/>
    <property type="match status" value="1"/>
</dbReference>
<evidence type="ECO:0000256" key="6">
    <source>
        <dbReference type="SAM" id="SignalP"/>
    </source>
</evidence>
<evidence type="ECO:0000313" key="9">
    <source>
        <dbReference type="Proteomes" id="UP000597762"/>
    </source>
</evidence>
<feature type="chain" id="PRO_5032895031" evidence="6">
    <location>
        <begin position="19"/>
        <end position="283"/>
    </location>
</feature>
<organism evidence="8 9">
    <name type="scientific">Acanthosepion pharaonis</name>
    <name type="common">Pharaoh cuttlefish</name>
    <name type="synonym">Sepia pharaonis</name>
    <dbReference type="NCBI Taxonomy" id="158019"/>
    <lineage>
        <taxon>Eukaryota</taxon>
        <taxon>Metazoa</taxon>
        <taxon>Spiralia</taxon>
        <taxon>Lophotrochozoa</taxon>
        <taxon>Mollusca</taxon>
        <taxon>Cephalopoda</taxon>
        <taxon>Coleoidea</taxon>
        <taxon>Decapodiformes</taxon>
        <taxon>Sepiida</taxon>
        <taxon>Sepiina</taxon>
        <taxon>Sepiidae</taxon>
        <taxon>Acanthosepion</taxon>
    </lineage>
</organism>
<dbReference type="AlphaFoldDB" id="A0A812AJN4"/>
<evidence type="ECO:0000313" key="8">
    <source>
        <dbReference type="EMBL" id="CAE1138332.1"/>
    </source>
</evidence>
<dbReference type="InterPro" id="IPR014717">
    <property type="entry name" value="Transl_elong_EF1B/ribsomal_bS6"/>
</dbReference>
<keyword evidence="2 4" id="KW-0251">Elongation factor</keyword>
<dbReference type="PROSITE" id="PS00825">
    <property type="entry name" value="EF1BD_2"/>
    <property type="match status" value="1"/>
</dbReference>
<dbReference type="FunFam" id="3.30.70.60:FF:000001">
    <property type="entry name" value="Elongation factor 1-beta 1 like"/>
    <property type="match status" value="1"/>
</dbReference>